<accession>A0A4Y2N3D7</accession>
<feature type="transmembrane region" description="Helical" evidence="1">
    <location>
        <begin position="67"/>
        <end position="87"/>
    </location>
</feature>
<dbReference type="EMBL" id="BGPR01008276">
    <property type="protein sequence ID" value="GBN32697.1"/>
    <property type="molecule type" value="Genomic_DNA"/>
</dbReference>
<evidence type="ECO:0000313" key="3">
    <source>
        <dbReference type="Proteomes" id="UP000499080"/>
    </source>
</evidence>
<evidence type="ECO:0000313" key="2">
    <source>
        <dbReference type="EMBL" id="GBN32697.1"/>
    </source>
</evidence>
<protein>
    <submittedName>
        <fullName evidence="2">Uncharacterized protein</fullName>
    </submittedName>
</protein>
<reference evidence="2 3" key="1">
    <citation type="journal article" date="2019" name="Sci. Rep.">
        <title>Orb-weaving spider Araneus ventricosus genome elucidates the spidroin gene catalogue.</title>
        <authorList>
            <person name="Kono N."/>
            <person name="Nakamura H."/>
            <person name="Ohtoshi R."/>
            <person name="Moran D.A.P."/>
            <person name="Shinohara A."/>
            <person name="Yoshida Y."/>
            <person name="Fujiwara M."/>
            <person name="Mori M."/>
            <person name="Tomita M."/>
            <person name="Arakawa K."/>
        </authorList>
    </citation>
    <scope>NUCLEOTIDE SEQUENCE [LARGE SCALE GENOMIC DNA]</scope>
</reference>
<comment type="caution">
    <text evidence="2">The sequence shown here is derived from an EMBL/GenBank/DDBJ whole genome shotgun (WGS) entry which is preliminary data.</text>
</comment>
<keyword evidence="1" id="KW-0472">Membrane</keyword>
<sequence length="94" mass="11018">VMVVVSFCCDWRKCYNVPEWSFTCHQRWALRTTPLCINPTRKQDCLFIWLKLFYIIGGHLPGFQKMLFSYSGASKFCILIILIANIFKHIVGKL</sequence>
<name>A0A4Y2N3D7_ARAVE</name>
<dbReference type="Proteomes" id="UP000499080">
    <property type="component" value="Unassembled WGS sequence"/>
</dbReference>
<keyword evidence="1" id="KW-1133">Transmembrane helix</keyword>
<proteinExistence type="predicted"/>
<organism evidence="2 3">
    <name type="scientific">Araneus ventricosus</name>
    <name type="common">Orbweaver spider</name>
    <name type="synonym">Epeira ventricosa</name>
    <dbReference type="NCBI Taxonomy" id="182803"/>
    <lineage>
        <taxon>Eukaryota</taxon>
        <taxon>Metazoa</taxon>
        <taxon>Ecdysozoa</taxon>
        <taxon>Arthropoda</taxon>
        <taxon>Chelicerata</taxon>
        <taxon>Arachnida</taxon>
        <taxon>Araneae</taxon>
        <taxon>Araneomorphae</taxon>
        <taxon>Entelegynae</taxon>
        <taxon>Araneoidea</taxon>
        <taxon>Araneidae</taxon>
        <taxon>Araneus</taxon>
    </lineage>
</organism>
<feature type="non-terminal residue" evidence="2">
    <location>
        <position position="1"/>
    </location>
</feature>
<gene>
    <name evidence="2" type="ORF">AVEN_23357_1</name>
</gene>
<evidence type="ECO:0000256" key="1">
    <source>
        <dbReference type="SAM" id="Phobius"/>
    </source>
</evidence>
<keyword evidence="1" id="KW-0812">Transmembrane</keyword>
<dbReference type="AlphaFoldDB" id="A0A4Y2N3D7"/>
<keyword evidence="3" id="KW-1185">Reference proteome</keyword>